<dbReference type="EMBL" id="MBFE02000005">
    <property type="protein sequence ID" value="MUO42127.1"/>
    <property type="molecule type" value="Genomic_DNA"/>
</dbReference>
<evidence type="ECO:0000313" key="1">
    <source>
        <dbReference type="EMBL" id="MUO42127.1"/>
    </source>
</evidence>
<dbReference type="RefSeq" id="WP_015916089.1">
    <property type="nucleotide sequence ID" value="NZ_MBFA02000003.1"/>
</dbReference>
<dbReference type="Proteomes" id="UP000179454">
    <property type="component" value="Unassembled WGS sequence"/>
</dbReference>
<gene>
    <name evidence="2" type="ORF">BBK91_006120</name>
    <name evidence="1" type="ORF">BBL17_010040</name>
</gene>
<evidence type="ECO:0000313" key="3">
    <source>
        <dbReference type="Proteomes" id="UP000179454"/>
    </source>
</evidence>
<accession>A0ABD6H523</accession>
<protein>
    <submittedName>
        <fullName evidence="2">Uncharacterized protein</fullName>
    </submittedName>
</protein>
<sequence length="102" mass="11415">MRKHDSKTVPGLASHQQPSIKPEPLVCLLADVEGKILSIQRIVCAINDLLVIEDPETTYRRNKSALELAWYLEGLVGDAEKYLLTVIETQERNESREGGLIS</sequence>
<dbReference type="EMBL" id="MBFA02000003">
    <property type="protein sequence ID" value="MUP09435.1"/>
    <property type="molecule type" value="Genomic_DNA"/>
</dbReference>
<dbReference type="AlphaFoldDB" id="A0ABD6H523"/>
<evidence type="ECO:0000313" key="2">
    <source>
        <dbReference type="EMBL" id="MUP09435.1"/>
    </source>
</evidence>
<reference evidence="3 4" key="1">
    <citation type="submission" date="2019-11" db="EMBL/GenBank/DDBJ databases">
        <title>Whole-genome sequencing of Allorhizobium vitis.</title>
        <authorList>
            <person name="Gan H.M."/>
            <person name="Savka M.A."/>
        </authorList>
    </citation>
    <scope>NUCLEOTIDE SEQUENCE [LARGE SCALE GENOMIC DNA]</scope>
    <source>
        <strain evidence="2 4">RF2/1</strain>
        <strain evidence="1 3">T1/7</strain>
    </source>
</reference>
<organism evidence="2 4">
    <name type="scientific">Agrobacterium vitis</name>
    <name type="common">Rhizobium vitis</name>
    <dbReference type="NCBI Taxonomy" id="373"/>
    <lineage>
        <taxon>Bacteria</taxon>
        <taxon>Pseudomonadati</taxon>
        <taxon>Pseudomonadota</taxon>
        <taxon>Alphaproteobacteria</taxon>
        <taxon>Hyphomicrobiales</taxon>
        <taxon>Rhizobiaceae</taxon>
        <taxon>Rhizobium/Agrobacterium group</taxon>
        <taxon>Agrobacterium</taxon>
    </lineage>
</organism>
<keyword evidence="3" id="KW-1185">Reference proteome</keyword>
<evidence type="ECO:0000313" key="4">
    <source>
        <dbReference type="Proteomes" id="UP000179536"/>
    </source>
</evidence>
<dbReference type="Proteomes" id="UP000179536">
    <property type="component" value="Unassembled WGS sequence"/>
</dbReference>
<comment type="caution">
    <text evidence="2">The sequence shown here is derived from an EMBL/GenBank/DDBJ whole genome shotgun (WGS) entry which is preliminary data.</text>
</comment>
<name>A0ABD6H523_AGRVI</name>
<proteinExistence type="predicted"/>